<sequence length="67" mass="7118">MAGSVQLQYGTQHVLEFMNGTVAASAVRRTRFDCDLRGAVAAMRRLPGLECVPTPTRVAHVSSGDSA</sequence>
<name>A0ABX3M2T7_9XANT</name>
<reference evidence="1 2" key="1">
    <citation type="submission" date="2015-12" db="EMBL/GenBank/DDBJ databases">
        <authorList>
            <person name="Bansal K."/>
            <person name="Midha S."/>
            <person name="Patil P.B."/>
        </authorList>
    </citation>
    <scope>NUCLEOTIDE SEQUENCE [LARGE SCALE GENOMIC DNA]</scope>
    <source>
        <strain evidence="1 2">LMG21719</strain>
    </source>
</reference>
<comment type="caution">
    <text evidence="1">The sequence shown here is derived from an EMBL/GenBank/DDBJ whole genome shotgun (WGS) entry which is preliminary data.</text>
</comment>
<dbReference type="EMBL" id="LOJT01000059">
    <property type="protein sequence ID" value="OOW72021.1"/>
    <property type="molecule type" value="Genomic_DNA"/>
</dbReference>
<proteinExistence type="predicted"/>
<accession>A0ABX3M2T7</accession>
<evidence type="ECO:0000313" key="2">
    <source>
        <dbReference type="Proteomes" id="UP000190018"/>
    </source>
</evidence>
<evidence type="ECO:0000313" key="1">
    <source>
        <dbReference type="EMBL" id="OOW72021.1"/>
    </source>
</evidence>
<gene>
    <name evidence="1" type="ORF">Xant_19070</name>
</gene>
<protein>
    <submittedName>
        <fullName evidence="1">Uncharacterized protein</fullName>
    </submittedName>
</protein>
<keyword evidence="2" id="KW-1185">Reference proteome</keyword>
<organism evidence="1 2">
    <name type="scientific">Xanthomonas cissicola</name>
    <dbReference type="NCBI Taxonomy" id="86186"/>
    <lineage>
        <taxon>Bacteria</taxon>
        <taxon>Pseudomonadati</taxon>
        <taxon>Pseudomonadota</taxon>
        <taxon>Gammaproteobacteria</taxon>
        <taxon>Lysobacterales</taxon>
        <taxon>Lysobacteraceae</taxon>
        <taxon>Xanthomonas</taxon>
    </lineage>
</organism>
<dbReference type="Proteomes" id="UP000190018">
    <property type="component" value="Unassembled WGS sequence"/>
</dbReference>